<dbReference type="EMBL" id="AZIL01000796">
    <property type="protein sequence ID" value="EWM25980.1"/>
    <property type="molecule type" value="Genomic_DNA"/>
</dbReference>
<dbReference type="Proteomes" id="UP000019335">
    <property type="component" value="Chromosome 10"/>
</dbReference>
<feature type="compositionally biased region" description="Basic and acidic residues" evidence="1">
    <location>
        <begin position="19"/>
        <end position="33"/>
    </location>
</feature>
<accession>W7TG41</accession>
<sequence length="104" mass="11260">RKIPGFLRKQAQAFLRHQWEGGGRERRGEEAEGRTVSGGGGLGPTSVGKGDFGGKGRGWEGLGEGGGIMYMTVLIGPCGMNGNGKEGGWRRRGKRLYRQRRKTV</sequence>
<protein>
    <submittedName>
        <fullName evidence="2">Uncharacterized protein</fullName>
    </submittedName>
</protein>
<organism evidence="2 3">
    <name type="scientific">Nannochloropsis gaditana</name>
    <dbReference type="NCBI Taxonomy" id="72520"/>
    <lineage>
        <taxon>Eukaryota</taxon>
        <taxon>Sar</taxon>
        <taxon>Stramenopiles</taxon>
        <taxon>Ochrophyta</taxon>
        <taxon>Eustigmatophyceae</taxon>
        <taxon>Eustigmatales</taxon>
        <taxon>Monodopsidaceae</taxon>
        <taxon>Nannochloropsis</taxon>
    </lineage>
</organism>
<evidence type="ECO:0000313" key="2">
    <source>
        <dbReference type="EMBL" id="EWM25980.1"/>
    </source>
</evidence>
<reference evidence="2 3" key="1">
    <citation type="journal article" date="2014" name="Mol. Plant">
        <title>Chromosome Scale Genome Assembly and Transcriptome Profiling of Nannochloropsis gaditana in Nitrogen Depletion.</title>
        <authorList>
            <person name="Corteggiani Carpinelli E."/>
            <person name="Telatin A."/>
            <person name="Vitulo N."/>
            <person name="Forcato C."/>
            <person name="D'Angelo M."/>
            <person name="Schiavon R."/>
            <person name="Vezzi A."/>
            <person name="Giacometti G.M."/>
            <person name="Morosinotto T."/>
            <person name="Valle G."/>
        </authorList>
    </citation>
    <scope>NUCLEOTIDE SEQUENCE [LARGE SCALE GENOMIC DNA]</scope>
    <source>
        <strain evidence="2 3">B-31</strain>
    </source>
</reference>
<proteinExistence type="predicted"/>
<evidence type="ECO:0000313" key="3">
    <source>
        <dbReference type="Proteomes" id="UP000019335"/>
    </source>
</evidence>
<feature type="non-terminal residue" evidence="2">
    <location>
        <position position="1"/>
    </location>
</feature>
<comment type="caution">
    <text evidence="2">The sequence shown here is derived from an EMBL/GenBank/DDBJ whole genome shotgun (WGS) entry which is preliminary data.</text>
</comment>
<keyword evidence="3" id="KW-1185">Reference proteome</keyword>
<evidence type="ECO:0000256" key="1">
    <source>
        <dbReference type="SAM" id="MobiDB-lite"/>
    </source>
</evidence>
<name>W7TG41_9STRA</name>
<dbReference type="AlphaFoldDB" id="W7TG41"/>
<gene>
    <name evidence="2" type="ORF">Naga_100151g13</name>
</gene>
<feature type="compositionally biased region" description="Basic residues" evidence="1">
    <location>
        <begin position="90"/>
        <end position="104"/>
    </location>
</feature>
<feature type="region of interest" description="Disordered" evidence="1">
    <location>
        <begin position="19"/>
        <end position="58"/>
    </location>
</feature>
<feature type="region of interest" description="Disordered" evidence="1">
    <location>
        <begin position="81"/>
        <end position="104"/>
    </location>
</feature>